<feature type="transmembrane region" description="Helical" evidence="9">
    <location>
        <begin position="1199"/>
        <end position="1221"/>
    </location>
</feature>
<dbReference type="InterPro" id="IPR035906">
    <property type="entry name" value="MetI-like_sf"/>
</dbReference>
<dbReference type="NCBIfam" id="NF008453">
    <property type="entry name" value="PRK11308.1"/>
    <property type="match status" value="2"/>
</dbReference>
<keyword evidence="3" id="KW-0813">Transport</keyword>
<comment type="subcellular location">
    <subcellularLocation>
        <location evidence="1">Membrane</location>
        <topology evidence="1">Multi-pass membrane protein</topology>
    </subcellularLocation>
</comment>
<dbReference type="CDD" id="cd06261">
    <property type="entry name" value="TM_PBP2"/>
    <property type="match status" value="2"/>
</dbReference>
<dbReference type="PANTHER" id="PTHR43776:SF7">
    <property type="entry name" value="D,D-DIPEPTIDE TRANSPORT ATP-BINDING PROTEIN DDPF-RELATED"/>
    <property type="match status" value="1"/>
</dbReference>
<feature type="domain" description="ABC transporter" evidence="10">
    <location>
        <begin position="1540"/>
        <end position="1791"/>
    </location>
</feature>
<dbReference type="Pfam" id="PF00496">
    <property type="entry name" value="SBP_bac_5"/>
    <property type="match status" value="1"/>
</dbReference>
<evidence type="ECO:0000256" key="5">
    <source>
        <dbReference type="ARBA" id="ARBA00022741"/>
    </source>
</evidence>
<dbReference type="GO" id="GO:0055085">
    <property type="term" value="P:transmembrane transport"/>
    <property type="evidence" value="ECO:0007669"/>
    <property type="project" value="InterPro"/>
</dbReference>
<dbReference type="SUPFAM" id="SSF52540">
    <property type="entry name" value="P-loop containing nucleoside triphosphate hydrolases"/>
    <property type="match status" value="3"/>
</dbReference>
<feature type="transmembrane region" description="Helical" evidence="9">
    <location>
        <begin position="1163"/>
        <end position="1187"/>
    </location>
</feature>
<feature type="transmembrane region" description="Helical" evidence="9">
    <location>
        <begin position="732"/>
        <end position="754"/>
    </location>
</feature>
<dbReference type="InterPro" id="IPR050319">
    <property type="entry name" value="ABC_transp_ATP-bind"/>
</dbReference>
<dbReference type="Gene3D" id="1.10.3720.10">
    <property type="entry name" value="MetI-like"/>
    <property type="match status" value="2"/>
</dbReference>
<evidence type="ECO:0000256" key="3">
    <source>
        <dbReference type="ARBA" id="ARBA00022448"/>
    </source>
</evidence>
<feature type="transmembrane region" description="Helical" evidence="9">
    <location>
        <begin position="1093"/>
        <end position="1112"/>
    </location>
</feature>
<dbReference type="InterPro" id="IPR025966">
    <property type="entry name" value="OppC_N"/>
</dbReference>
<dbReference type="PROSITE" id="PS50928">
    <property type="entry name" value="ABC_TM1"/>
    <property type="match status" value="2"/>
</dbReference>
<dbReference type="SUPFAM" id="SSF55120">
    <property type="entry name" value="Pseudouridine synthase"/>
    <property type="match status" value="1"/>
</dbReference>
<feature type="transmembrane region" description="Helical" evidence="9">
    <location>
        <begin position="838"/>
        <end position="855"/>
    </location>
</feature>
<organism evidence="12">
    <name type="scientific">Cladocopium goreaui</name>
    <dbReference type="NCBI Taxonomy" id="2562237"/>
    <lineage>
        <taxon>Eukaryota</taxon>
        <taxon>Sar</taxon>
        <taxon>Alveolata</taxon>
        <taxon>Dinophyceae</taxon>
        <taxon>Suessiales</taxon>
        <taxon>Symbiodiniaceae</taxon>
        <taxon>Cladocopium</taxon>
    </lineage>
</organism>
<evidence type="ECO:0000259" key="10">
    <source>
        <dbReference type="PROSITE" id="PS50893"/>
    </source>
</evidence>
<protein>
    <submittedName>
        <fullName evidence="14">Glutathione import ATP-binding protein GsiA</fullName>
    </submittedName>
</protein>
<feature type="transmembrane region" description="Helical" evidence="9">
    <location>
        <begin position="1052"/>
        <end position="1073"/>
    </location>
</feature>
<feature type="domain" description="ABC transporter" evidence="10">
    <location>
        <begin position="1213"/>
        <end position="1460"/>
    </location>
</feature>
<dbReference type="GO" id="GO:0016887">
    <property type="term" value="F:ATP hydrolysis activity"/>
    <property type="evidence" value="ECO:0007669"/>
    <property type="project" value="InterPro"/>
</dbReference>
<dbReference type="Gene3D" id="3.10.105.10">
    <property type="entry name" value="Dipeptide-binding Protein, Domain 3"/>
    <property type="match status" value="1"/>
</dbReference>
<feature type="domain" description="ABC transmembrane type-1" evidence="11">
    <location>
        <begin position="662"/>
        <end position="857"/>
    </location>
</feature>
<evidence type="ECO:0000256" key="7">
    <source>
        <dbReference type="ARBA" id="ARBA00022989"/>
    </source>
</evidence>
<dbReference type="CDD" id="cd02869">
    <property type="entry name" value="PseudoU_synth_RluA_like"/>
    <property type="match status" value="1"/>
</dbReference>
<dbReference type="OrthoDB" id="431023at2759"/>
<evidence type="ECO:0000313" key="15">
    <source>
        <dbReference type="Proteomes" id="UP001152797"/>
    </source>
</evidence>
<dbReference type="InterPro" id="IPR000914">
    <property type="entry name" value="SBP_5_dom"/>
</dbReference>
<evidence type="ECO:0000259" key="11">
    <source>
        <dbReference type="PROSITE" id="PS50928"/>
    </source>
</evidence>
<dbReference type="PANTHER" id="PTHR43776">
    <property type="entry name" value="TRANSPORT ATP-BINDING PROTEIN"/>
    <property type="match status" value="1"/>
</dbReference>
<keyword evidence="8 9" id="KW-0472">Membrane</keyword>
<feature type="domain" description="ABC transmembrane type-1" evidence="11">
    <location>
        <begin position="1017"/>
        <end position="1222"/>
    </location>
</feature>
<dbReference type="InterPro" id="IPR013563">
    <property type="entry name" value="Oligopep_ABC_C"/>
</dbReference>
<comment type="similarity">
    <text evidence="2">Belongs to the ABC transporter superfamily.</text>
</comment>
<dbReference type="PROSITE" id="PS00211">
    <property type="entry name" value="ABC_TRANSPORTER_1"/>
    <property type="match status" value="2"/>
</dbReference>
<dbReference type="SMART" id="SM00382">
    <property type="entry name" value="AAA"/>
    <property type="match status" value="3"/>
</dbReference>
<feature type="transmembrane region" description="Helical" evidence="9">
    <location>
        <begin position="668"/>
        <end position="689"/>
    </location>
</feature>
<reference evidence="12" key="1">
    <citation type="submission" date="2022-10" db="EMBL/GenBank/DDBJ databases">
        <authorList>
            <person name="Chen Y."/>
            <person name="Dougan E. K."/>
            <person name="Chan C."/>
            <person name="Rhodes N."/>
            <person name="Thang M."/>
        </authorList>
    </citation>
    <scope>NUCLEOTIDE SEQUENCE</scope>
</reference>
<dbReference type="Pfam" id="PF00005">
    <property type="entry name" value="ABC_tran"/>
    <property type="match status" value="2"/>
</dbReference>
<dbReference type="InterPro" id="IPR017871">
    <property type="entry name" value="ABC_transporter-like_CS"/>
</dbReference>
<feature type="transmembrane region" description="Helical" evidence="9">
    <location>
        <begin position="1138"/>
        <end position="1157"/>
    </location>
</feature>
<dbReference type="Pfam" id="PF00849">
    <property type="entry name" value="PseudoU_synth_2"/>
    <property type="match status" value="1"/>
</dbReference>
<feature type="transmembrane region" description="Helical" evidence="9">
    <location>
        <begin position="701"/>
        <end position="726"/>
    </location>
</feature>
<accession>A0A9P1BGG1</accession>
<dbReference type="FunFam" id="3.40.50.300:FF:000016">
    <property type="entry name" value="Oligopeptide ABC transporter ATP-binding component"/>
    <property type="match status" value="2"/>
</dbReference>
<evidence type="ECO:0000313" key="13">
    <source>
        <dbReference type="EMBL" id="CAL1125385.1"/>
    </source>
</evidence>
<dbReference type="EMBL" id="CAMXCT010000001">
    <property type="protein sequence ID" value="CAI3972010.1"/>
    <property type="molecule type" value="Genomic_DNA"/>
</dbReference>
<keyword evidence="5" id="KW-0547">Nucleotide-binding</keyword>
<feature type="transmembrane region" description="Helical" evidence="9">
    <location>
        <begin position="900"/>
        <end position="918"/>
    </location>
</feature>
<keyword evidence="7 9" id="KW-1133">Transmembrane helix</keyword>
<dbReference type="EMBL" id="CAMXCT030000001">
    <property type="protein sequence ID" value="CAL4759322.1"/>
    <property type="molecule type" value="Genomic_DNA"/>
</dbReference>
<feature type="transmembrane region" description="Helical" evidence="9">
    <location>
        <begin position="798"/>
        <end position="826"/>
    </location>
</feature>
<evidence type="ECO:0000256" key="8">
    <source>
        <dbReference type="ARBA" id="ARBA00023136"/>
    </source>
</evidence>
<evidence type="ECO:0000256" key="9">
    <source>
        <dbReference type="SAM" id="Phobius"/>
    </source>
</evidence>
<evidence type="ECO:0000313" key="12">
    <source>
        <dbReference type="EMBL" id="CAI3972010.1"/>
    </source>
</evidence>
<dbReference type="InterPro" id="IPR003439">
    <property type="entry name" value="ABC_transporter-like_ATP-bd"/>
</dbReference>
<name>A0A9P1BGG1_9DINO</name>
<feature type="transmembrane region" description="Helical" evidence="9">
    <location>
        <begin position="1019"/>
        <end position="1040"/>
    </location>
</feature>
<dbReference type="Gene3D" id="3.40.190.10">
    <property type="entry name" value="Periplasmic binding protein-like II"/>
    <property type="match status" value="1"/>
</dbReference>
<dbReference type="CDD" id="cd03257">
    <property type="entry name" value="ABC_NikE_OppD_transporters"/>
    <property type="match status" value="2"/>
</dbReference>
<sequence>MWAVSFGTLPPADYTFSNNTEIKTIDPAIVTGAPEGRVIRGLFEGLVNWDPEDLHPIPGVAESWEISDDQLTYTFNIREEARWSDGTPMTADDFVYSFRRFLHPKTAAEYAYQLFYVDRARDFTEGIVQVGDRVEVELYERPKGALPGAPGTILHGTLVDVDPPLPVQDEIGDESAADIDGDVVRTYTVEVDGESRKFRKLGDTTATKAEDGAENYAWLLLDFDEVAIHALSDHKLEIKLESTTPYFLSLLGFYPLFPVNKLCVETYPFPEWTKPENLICNGPFLLESRRIRDRIRMVKNPTYWNKENVHFNVVDVLAVQSETTAMNMYLTGQMDRVTQVPATITPELLAQDRPDFQPTPFFGTYYYRINTERPPLDDPRVRKALSMAIDRRELVEKVTKAGQKPSLSFVPPGVKGYTQATCHGFDPEGARKLLAEAGYADGKGFSISFEIMYNTNEAHKAIAELIQSQWKKYLGIDVKLQNQEWAVYLSNSRQMKYWVARAAWIGDYLDPNTFLDMFVTDGANNQTGWSNIEYDRLIAEAARESDSEKRFQMLHDAEQILMDELPVIPIYNYVTTGMVRPYVKGYYPNVQDVHPYVGMRIDEEEKQRVLEAIEANIKARYHLDEPLPQQYIRELWNFVRLDLGYSFKLADFTVNEIIAQGFPISATLGLVALFIALTMGLSAGIISAVRRQSVLDISLMSIATIGIALPNFVIAGILIILFVFIWPIFPAAGWGSFSQLVLPGFCLGAPYAAYIARLTRTGLLDVLHQDYIRTAYAKGVQTPTVVVRHALKGALLPVVSFLGPAIAGIVSGSLVVEQIFAIPGIGVHFINAATQRDYTLAMGVIMLYATLIYLIEQQALPSSIESDKDLRQYERLFAEAQRIKGVSLGRDAWRRLRRNPAAMISLGILVVISLLAFFTPMLPLQSPRQVDTSRTFQAPTTENLWVDHFDLGDAEPGSEEWDTQFKEELDRQYGKVNRLTRLFTRIRVAIFGEKALGSVCGTDELGRDLLARLFWGARISLLVGVVATLVSLVIGVSYGAISGYLGGRIDNFMMRIVDVLYAIPFIFVVIFLITILSEDSIKTWLLDHGIDRITIFFFVVGAIYWLTMARVVRGQIISLKEEQFIEAARTIGANRVRIIFLHLVPNLFSVIIVYLTLTIPRVMLFEAFLSFLGLGVEPPDVSWGLLANEGLKVITPVKIYWWLVVYPGFALGITLFALNFLGDGLRAVDGISFSIERGETLGIVGESGSGKSVTNLAIMGLVPKPPGNIASGTAMFDGQDLLKLPEPKLSKIRGRRIAMIFQDPMTSLNPYLTVAQQLTEMTRLHLGHTRKQALDHAIRMLDRVGIPSPGKRIHNYPHQFSGGMRQRVMIAMALSCDPDLLIADEPTTALDVTIQAQILDLMREIQQDMGTAIILITHDLGVVANACHRVNVMYAGRFVEEAGVDALFADPRHPYTLGLLKSIPRIDEKSEAELTPIEGQPPDLTELGEGCSFRARCPFAIEQCFAEAPPRTSAPHGGHIRPTATAAVSADTGNRPAPLLQVRDLKVHFPQRHGPIWKRETTVIRAVDGISFSVKEGETLGLVGESGCGKSTTARAILNLIPPTSGEVIFDGHPIDGLDESEMGEYRQQMQMIFQDPFASLNPRMTVGRTIAEPMHIFNLRPRRERPLEVMRLMDTVGLDPKFLNRYPHEFSGGQRQRIGVARALAVNPRLIFCDEPVSALDVSIQAQVVNLLVKLQDEFNLTYVFIAHDLSVVRHISDRVAVMYLGRIVELADTNELYSNPKHPYTQALLSAVPIPDPPVERTRERTKLKGEIPSPDRVYSGCPFIDRCPIGDPSCAERPPRLEGDIYLVPIHRLDRPVSGALLFARNVRVAKRLGHQFERRQVRKMYWACVSGEVEEPTGTWTDYLRKVPGEARAEVVSEDHPEGRIAILHYRALATGSFGTWLEVTLETGRTHQIRVQAASRGLPVLGDQQYGSPVAFGPQTEDIRQRAIALHGRMLQFKHPQTEQIVRVTARCDENWLQLNLPAEEDIAQSRFIRSSAMMDSSNDLLERFASGQRRALAEILSKVENGTAPEPPKTDHNCRVVGITGSGGAGKSTLVGALIKYLRSQGLKVAVLASDPQSPLSGGALLGDRIRVEFDPADDGVFFRSLSTRGALGGLSDAIQPSLPWLAAFGFDVVLVETVGVGQDQAAVRKVVDTLVLLVTPNTGDEVQWEKAGLIEVADLVVVNKSDLPGAGRVRQQLTSSLTLVPTAKPVPILPVTALKNEGIAELWQAIVDDQAIKD</sequence>
<keyword evidence="6 14" id="KW-0067">ATP-binding</keyword>
<evidence type="ECO:0000256" key="1">
    <source>
        <dbReference type="ARBA" id="ARBA00004141"/>
    </source>
</evidence>
<dbReference type="GO" id="GO:0015833">
    <property type="term" value="P:peptide transport"/>
    <property type="evidence" value="ECO:0007669"/>
    <property type="project" value="InterPro"/>
</dbReference>
<dbReference type="GO" id="GO:0005886">
    <property type="term" value="C:plasma membrane"/>
    <property type="evidence" value="ECO:0007669"/>
    <property type="project" value="UniProtKB-SubCell"/>
</dbReference>
<reference evidence="13" key="2">
    <citation type="submission" date="2024-04" db="EMBL/GenBank/DDBJ databases">
        <authorList>
            <person name="Chen Y."/>
            <person name="Shah S."/>
            <person name="Dougan E. K."/>
            <person name="Thang M."/>
            <person name="Chan C."/>
        </authorList>
    </citation>
    <scope>NUCLEOTIDE SEQUENCE [LARGE SCALE GENOMIC DNA]</scope>
</reference>
<dbReference type="InterPro" id="IPR000515">
    <property type="entry name" value="MetI-like"/>
</dbReference>
<dbReference type="InterPro" id="IPR006224">
    <property type="entry name" value="PsdUridine_synth_RluA-like_CS"/>
</dbReference>
<evidence type="ECO:0000256" key="4">
    <source>
        <dbReference type="ARBA" id="ARBA00022692"/>
    </source>
</evidence>
<dbReference type="NCBIfam" id="NF007739">
    <property type="entry name" value="PRK10419.1"/>
    <property type="match status" value="3"/>
</dbReference>
<dbReference type="SUPFAM" id="SSF53850">
    <property type="entry name" value="Periplasmic binding protein-like II"/>
    <property type="match status" value="1"/>
</dbReference>
<proteinExistence type="inferred from homology"/>
<dbReference type="Gene3D" id="3.90.76.10">
    <property type="entry name" value="Dipeptide-binding Protein, Domain 1"/>
    <property type="match status" value="2"/>
</dbReference>
<dbReference type="InterPro" id="IPR020103">
    <property type="entry name" value="PsdUridine_synth_cat_dom_sf"/>
</dbReference>
<dbReference type="GO" id="GO:0003723">
    <property type="term" value="F:RNA binding"/>
    <property type="evidence" value="ECO:0007669"/>
    <property type="project" value="InterPro"/>
</dbReference>
<gene>
    <name evidence="12" type="ORF">C1SCF055_LOCUS600</name>
</gene>
<evidence type="ECO:0000256" key="6">
    <source>
        <dbReference type="ARBA" id="ARBA00022840"/>
    </source>
</evidence>
<dbReference type="InterPro" id="IPR027417">
    <property type="entry name" value="P-loop_NTPase"/>
</dbReference>
<dbReference type="InterPro" id="IPR006145">
    <property type="entry name" value="PsdUridine_synth_RsuA/RluA"/>
</dbReference>
<keyword evidence="15" id="KW-1185">Reference proteome</keyword>
<dbReference type="PROSITE" id="PS01129">
    <property type="entry name" value="PSI_RLU"/>
    <property type="match status" value="1"/>
</dbReference>
<dbReference type="GO" id="GO:0001522">
    <property type="term" value="P:pseudouridine synthesis"/>
    <property type="evidence" value="ECO:0007669"/>
    <property type="project" value="InterPro"/>
</dbReference>
<dbReference type="FunFam" id="3.10.105.10:FF:000001">
    <property type="entry name" value="Oligopeptide ABC transporter, oligopeptide-binding protein"/>
    <property type="match status" value="1"/>
</dbReference>
<dbReference type="GO" id="GO:0009982">
    <property type="term" value="F:pseudouridine synthase activity"/>
    <property type="evidence" value="ECO:0007669"/>
    <property type="project" value="InterPro"/>
</dbReference>
<dbReference type="Pfam" id="PF12911">
    <property type="entry name" value="OppC_N"/>
    <property type="match status" value="1"/>
</dbReference>
<dbReference type="Gene3D" id="3.30.2350.10">
    <property type="entry name" value="Pseudouridine synthase"/>
    <property type="match status" value="1"/>
</dbReference>
<dbReference type="InterPro" id="IPR003593">
    <property type="entry name" value="AAA+_ATPase"/>
</dbReference>
<dbReference type="Pfam" id="PF03308">
    <property type="entry name" value="MeaB"/>
    <property type="match status" value="1"/>
</dbReference>
<dbReference type="GO" id="GO:0005524">
    <property type="term" value="F:ATP binding"/>
    <property type="evidence" value="ECO:0007669"/>
    <property type="project" value="UniProtKB-KW"/>
</dbReference>
<dbReference type="Pfam" id="PF08352">
    <property type="entry name" value="oligo_HPY"/>
    <property type="match status" value="2"/>
</dbReference>
<dbReference type="SUPFAM" id="SSF161098">
    <property type="entry name" value="MetI-like"/>
    <property type="match status" value="2"/>
</dbReference>
<keyword evidence="4 9" id="KW-0812">Transmembrane</keyword>
<comment type="caution">
    <text evidence="12">The sequence shown here is derived from an EMBL/GenBank/DDBJ whole genome shotgun (WGS) entry which is preliminary data.</text>
</comment>
<evidence type="ECO:0000256" key="2">
    <source>
        <dbReference type="ARBA" id="ARBA00005417"/>
    </source>
</evidence>
<evidence type="ECO:0000313" key="14">
    <source>
        <dbReference type="EMBL" id="CAL4759322.1"/>
    </source>
</evidence>
<dbReference type="EMBL" id="CAMXCT020000001">
    <property type="protein sequence ID" value="CAL1125385.1"/>
    <property type="molecule type" value="Genomic_DNA"/>
</dbReference>
<dbReference type="NCBIfam" id="TIGR01727">
    <property type="entry name" value="oligo_HPY"/>
    <property type="match status" value="2"/>
</dbReference>
<dbReference type="Proteomes" id="UP001152797">
    <property type="component" value="Unassembled WGS sequence"/>
</dbReference>
<dbReference type="PROSITE" id="PS50893">
    <property type="entry name" value="ABC_TRANSPORTER_2"/>
    <property type="match status" value="2"/>
</dbReference>
<dbReference type="Gene3D" id="3.40.50.300">
    <property type="entry name" value="P-loop containing nucleotide triphosphate hydrolases"/>
    <property type="match status" value="3"/>
</dbReference>
<dbReference type="CDD" id="cd08504">
    <property type="entry name" value="PBP2_OppA"/>
    <property type="match status" value="1"/>
</dbReference>
<dbReference type="Pfam" id="PF00528">
    <property type="entry name" value="BPD_transp_1"/>
    <property type="match status" value="2"/>
</dbReference>